<feature type="domain" description="IPT/TIG" evidence="1">
    <location>
        <begin position="29"/>
        <end position="96"/>
    </location>
</feature>
<accession>A0ABM5SWR7</accession>
<gene>
    <name evidence="2" type="ORF">UC34_08175</name>
</gene>
<dbReference type="InterPro" id="IPR014756">
    <property type="entry name" value="Ig_E-set"/>
</dbReference>
<evidence type="ECO:0000313" key="3">
    <source>
        <dbReference type="Proteomes" id="UP000035085"/>
    </source>
</evidence>
<dbReference type="InterPro" id="IPR013783">
    <property type="entry name" value="Ig-like_fold"/>
</dbReference>
<dbReference type="Gene3D" id="2.60.40.10">
    <property type="entry name" value="Immunoglobulins"/>
    <property type="match status" value="1"/>
</dbReference>
<name>A0ABM5SWR7_9BURK</name>
<dbReference type="SUPFAM" id="SSF81296">
    <property type="entry name" value="E set domains"/>
    <property type="match status" value="1"/>
</dbReference>
<keyword evidence="3" id="KW-1185">Reference proteome</keyword>
<evidence type="ECO:0000313" key="2">
    <source>
        <dbReference type="EMBL" id="AJP56975.1"/>
    </source>
</evidence>
<evidence type="ECO:0000259" key="1">
    <source>
        <dbReference type="Pfam" id="PF01833"/>
    </source>
</evidence>
<sequence>MALAPTSGYRKRQIMATITNFTGGDVDRAGGTPFTMTGTGLAKTVQVYFVDAAGKKIHAASFTVVSDTKVTGIFPPFSSSGKASVTLSVGEHATPTASTSSGILDNSYEYANEFFVFGLPSERPKQ</sequence>
<reference evidence="3" key="1">
    <citation type="submission" date="2015-02" db="EMBL/GenBank/DDBJ databases">
        <title>Complete Genome Sequencing of Pandoraea vervacti NS15 sp. nov.</title>
        <authorList>
            <person name="Chan K.-G."/>
        </authorList>
    </citation>
    <scope>NUCLEOTIDE SEQUENCE [LARGE SCALE GENOMIC DNA]</scope>
    <source>
        <strain evidence="3">NS15</strain>
    </source>
</reference>
<proteinExistence type="predicted"/>
<organism evidence="2 3">
    <name type="scientific">Pandoraea vervacti</name>
    <dbReference type="NCBI Taxonomy" id="656178"/>
    <lineage>
        <taxon>Bacteria</taxon>
        <taxon>Pseudomonadati</taxon>
        <taxon>Pseudomonadota</taxon>
        <taxon>Betaproteobacteria</taxon>
        <taxon>Burkholderiales</taxon>
        <taxon>Burkholderiaceae</taxon>
        <taxon>Pandoraea</taxon>
    </lineage>
</organism>
<protein>
    <recommendedName>
        <fullName evidence="1">IPT/TIG domain-containing protein</fullName>
    </recommendedName>
</protein>
<dbReference type="Pfam" id="PF01833">
    <property type="entry name" value="TIG"/>
    <property type="match status" value="1"/>
</dbReference>
<dbReference type="Proteomes" id="UP000035085">
    <property type="component" value="Chromosome"/>
</dbReference>
<dbReference type="EMBL" id="CP010897">
    <property type="protein sequence ID" value="AJP56975.1"/>
    <property type="molecule type" value="Genomic_DNA"/>
</dbReference>
<dbReference type="InterPro" id="IPR002909">
    <property type="entry name" value="IPT_dom"/>
</dbReference>